<organism evidence="2 3">
    <name type="scientific">Rhizophagus irregularis</name>
    <dbReference type="NCBI Taxonomy" id="588596"/>
    <lineage>
        <taxon>Eukaryota</taxon>
        <taxon>Fungi</taxon>
        <taxon>Fungi incertae sedis</taxon>
        <taxon>Mucoromycota</taxon>
        <taxon>Glomeromycotina</taxon>
        <taxon>Glomeromycetes</taxon>
        <taxon>Glomerales</taxon>
        <taxon>Glomeraceae</taxon>
        <taxon>Rhizophagus</taxon>
    </lineage>
</organism>
<reference evidence="2 3" key="1">
    <citation type="submission" date="2016-04" db="EMBL/GenBank/DDBJ databases">
        <title>Genome analyses suggest a sexual origin of heterokaryosis in a supposedly ancient asexual fungus.</title>
        <authorList>
            <person name="Ropars J."/>
            <person name="Sedzielewska K."/>
            <person name="Noel J."/>
            <person name="Charron P."/>
            <person name="Farinelli L."/>
            <person name="Marton T."/>
            <person name="Kruger M."/>
            <person name="Pelin A."/>
            <person name="Brachmann A."/>
            <person name="Corradi N."/>
        </authorList>
    </citation>
    <scope>NUCLEOTIDE SEQUENCE [LARGE SCALE GENOMIC DNA]</scope>
    <source>
        <strain evidence="2 3">C2</strain>
    </source>
</reference>
<evidence type="ECO:0000256" key="1">
    <source>
        <dbReference type="SAM" id="MobiDB-lite"/>
    </source>
</evidence>
<name>A0A2N1NA94_9GLOM</name>
<dbReference type="Proteomes" id="UP000233469">
    <property type="component" value="Unassembled WGS sequence"/>
</dbReference>
<evidence type="ECO:0000313" key="2">
    <source>
        <dbReference type="EMBL" id="PKK70774.1"/>
    </source>
</evidence>
<protein>
    <submittedName>
        <fullName evidence="2">Uncharacterized protein</fullName>
    </submittedName>
</protein>
<dbReference type="AlphaFoldDB" id="A0A2N1NA94"/>
<accession>A0A2N1NA94</accession>
<reference evidence="2 3" key="2">
    <citation type="submission" date="2017-10" db="EMBL/GenBank/DDBJ databases">
        <title>Extensive intraspecific genome diversity in a model arbuscular mycorrhizal fungus.</title>
        <authorList>
            <person name="Chen E.C.H."/>
            <person name="Morin E."/>
            <person name="Baudet D."/>
            <person name="Noel J."/>
            <person name="Ndikumana S."/>
            <person name="Charron P."/>
            <person name="St-Onge C."/>
            <person name="Giorgi J."/>
            <person name="Grigoriev I.V."/>
            <person name="Roux C."/>
            <person name="Martin F.M."/>
            <person name="Corradi N."/>
        </authorList>
    </citation>
    <scope>NUCLEOTIDE SEQUENCE [LARGE SCALE GENOMIC DNA]</scope>
    <source>
        <strain evidence="2 3">C2</strain>
    </source>
</reference>
<sequence length="108" mass="12342">MKIDSSDLNIIIAFLIGFKIEQRSSTSWPPEPCTDEQVQVRPPVEPSDEQVQIRPPEPRTDEQVQHQTIESVQLNAVVHQVLTCFFKPPPGTKFLIISFLNNAHFYVN</sequence>
<proteinExistence type="predicted"/>
<evidence type="ECO:0000313" key="3">
    <source>
        <dbReference type="Proteomes" id="UP000233469"/>
    </source>
</evidence>
<gene>
    <name evidence="2" type="ORF">RhiirC2_779262</name>
</gene>
<dbReference type="EMBL" id="LLXL01000581">
    <property type="protein sequence ID" value="PKK70774.1"/>
    <property type="molecule type" value="Genomic_DNA"/>
</dbReference>
<comment type="caution">
    <text evidence="2">The sequence shown here is derived from an EMBL/GenBank/DDBJ whole genome shotgun (WGS) entry which is preliminary data.</text>
</comment>
<feature type="region of interest" description="Disordered" evidence="1">
    <location>
        <begin position="24"/>
        <end position="61"/>
    </location>
</feature>